<name>A0A090QQN0_9GAMM</name>
<dbReference type="AlphaFoldDB" id="A0A090QQN0"/>
<organism evidence="1 2">
    <name type="scientific">Photobacterium aphoticum</name>
    <dbReference type="NCBI Taxonomy" id="754436"/>
    <lineage>
        <taxon>Bacteria</taxon>
        <taxon>Pseudomonadati</taxon>
        <taxon>Pseudomonadota</taxon>
        <taxon>Gammaproteobacteria</taxon>
        <taxon>Vibrionales</taxon>
        <taxon>Vibrionaceae</taxon>
        <taxon>Photobacterium</taxon>
    </lineage>
</organism>
<comment type="caution">
    <text evidence="1">The sequence shown here is derived from an EMBL/GenBank/DDBJ whole genome shotgun (WGS) entry which is preliminary data.</text>
</comment>
<accession>A0A090QQN0</accession>
<evidence type="ECO:0000313" key="1">
    <source>
        <dbReference type="EMBL" id="GAL04548.1"/>
    </source>
</evidence>
<dbReference type="eggNOG" id="ENOG5033BP0">
    <property type="taxonomic scope" value="Bacteria"/>
</dbReference>
<dbReference type="STRING" id="754436.JCM19237_1220"/>
<dbReference type="EMBL" id="BBMN01000004">
    <property type="protein sequence ID" value="GAL04548.1"/>
    <property type="molecule type" value="Genomic_DNA"/>
</dbReference>
<protein>
    <submittedName>
        <fullName evidence="1">NAD/NADP transhydrogenase beta subunit</fullName>
    </submittedName>
</protein>
<gene>
    <name evidence="1" type="ORF">JCM19237_1220</name>
</gene>
<sequence>MIIEPYGIWIGSNCDTEQLLGFSEIEPIESYTFMSNEESCIPVFPMVPVASLTPQQRLTAVLSHALKDNDVDWHSAPVVILLPQFGVIDQSLLPDLYHHICEAIPSLSSHPSCFLYPYGRCAMLLAWQRIEALLEAHSHVWILAVGCDERLCQPLMPVEVVEPSPESGIIATDCVILAKASAASEGLQREWFSYEALTRDKANYDAHAAVSALFSRYQHACSLPISQFYAPYTDEEGCRDEWILAYQYLDRAVDKYTRFIMNGARVGELGACSGLYNVLHLYERYRRGDYRYHSFQLESSELLYRGAALYSWQPY</sequence>
<proteinExistence type="predicted"/>
<dbReference type="Proteomes" id="UP000029227">
    <property type="component" value="Unassembled WGS sequence"/>
</dbReference>
<evidence type="ECO:0000313" key="2">
    <source>
        <dbReference type="Proteomes" id="UP000029227"/>
    </source>
</evidence>
<reference evidence="1 2" key="1">
    <citation type="journal article" date="2014" name="Genome Announc.">
        <title>Draft Genome Sequences of Two Vibrionaceae Species, Vibrio ponticus C121 and Photobacterium aphoticum C119, Isolated as Coral Reef Microbiota.</title>
        <authorList>
            <person name="Al-saari N."/>
            <person name="Meirelles P.M."/>
            <person name="Mino S."/>
            <person name="Suda W."/>
            <person name="Oshima K."/>
            <person name="Hattori M."/>
            <person name="Ohkuma M."/>
            <person name="Thompson F.L."/>
            <person name="Gomez-Gil B."/>
            <person name="Sawabe T."/>
            <person name="Sawabe T."/>
        </authorList>
    </citation>
    <scope>NUCLEOTIDE SEQUENCE [LARGE SCALE GENOMIC DNA]</scope>
    <source>
        <strain evidence="1 2">JCM 19237</strain>
    </source>
</reference>